<dbReference type="EMBL" id="CP036287">
    <property type="protein sequence ID" value="QDU68062.1"/>
    <property type="molecule type" value="Genomic_DNA"/>
</dbReference>
<sequence length="879" mass="92292">MAFARRRGPGLARSERLAAARQGPLELRSSGVSDFELERVADLAQLQPGQGLGFEALGLERQADSRRRPGAQEVALGVELLADLEACAAGLFGAPCVAGGEAYGGQVVEQASQVGVTRSQALLALSDGGSQLVRGGLQVADAAQQHGVVAIDYVTDYQPGETDYGQGPISLFGSNHMLGPNNSIAGNPVPLTLRGGGLLPGSVVPTSGNQQNVAEFLDNIARGVIDLGALDVPYLWREGSAFGDGDLSGIVEVEPGTRILFEPSAEALASFHSRFNALGTPDAPIVLEAADPAQPWAGIRYKGNDRRPKLEHCIVRGAEIGVVASDSYVRLESCLLEQNDFGATAAQFGTLEVGKTRILDNAIGARATGLGSAHLEADPNPNWFEGNGIAVQSEVLSGEPVEDEAQGAYWGGADGPQHPSNPGGSGDLVEGPVGVLRFLATPPDFDDHPPVVRVPRITSSLEPGSKLHLRWTVEDDGEIVSHRIEYSAHGDNPGLAPIVEGISGLARSFEVTIPDPVPSSNINPSAFRIVAVDDAGQEGWSDVLFFDAEYGEQPFAFETDLSSGVTVGQPYSLAWGGVWGNLYLQLEDLGTFVDLGYGLEQPMFSDRVPAASTDLARYALFCAGEDRWYFSDNFELRPHPWIGDAPPMVAMTSPSAGDAYHSGGIVAVTWTVSDDEALRGFDLQASYDGGRTWHWLIDDLPATQFAYDWRLSSSDGIADVRVRVIARDRRVQASSDGSDVVFSIDGCGNQAVQPVQVVRSGLPANPAALQPTTGAEPVVGSIWSPSIDHSTFEPGAVADFLLVGAIPANLPLGVEGTLLCDLGGPFVLLSATAPGAPFAVGLPDTCTLVGAYLTCQGAALTPTAGIRLTNGLDILVGQP</sequence>
<organism evidence="2 3">
    <name type="scientific">Engelhardtia mirabilis</name>
    <dbReference type="NCBI Taxonomy" id="2528011"/>
    <lineage>
        <taxon>Bacteria</taxon>
        <taxon>Pseudomonadati</taxon>
        <taxon>Planctomycetota</taxon>
        <taxon>Planctomycetia</taxon>
        <taxon>Planctomycetia incertae sedis</taxon>
        <taxon>Engelhardtia</taxon>
    </lineage>
</organism>
<proteinExistence type="predicted"/>
<evidence type="ECO:0000313" key="3">
    <source>
        <dbReference type="Proteomes" id="UP000316921"/>
    </source>
</evidence>
<name>A0A518BM57_9BACT</name>
<accession>A0A518BM57</accession>
<protein>
    <submittedName>
        <fullName evidence="2">Ser-Thr-rich glycosyl-phosphatidyl-inositol-anchored membrane family protein</fullName>
    </submittedName>
</protein>
<reference evidence="2 3" key="1">
    <citation type="submission" date="2019-02" db="EMBL/GenBank/DDBJ databases">
        <title>Deep-cultivation of Planctomycetes and their phenomic and genomic characterization uncovers novel biology.</title>
        <authorList>
            <person name="Wiegand S."/>
            <person name="Jogler M."/>
            <person name="Boedeker C."/>
            <person name="Pinto D."/>
            <person name="Vollmers J."/>
            <person name="Rivas-Marin E."/>
            <person name="Kohn T."/>
            <person name="Peeters S.H."/>
            <person name="Heuer A."/>
            <person name="Rast P."/>
            <person name="Oberbeckmann S."/>
            <person name="Bunk B."/>
            <person name="Jeske O."/>
            <person name="Meyerdierks A."/>
            <person name="Storesund J.E."/>
            <person name="Kallscheuer N."/>
            <person name="Luecker S."/>
            <person name="Lage O.M."/>
            <person name="Pohl T."/>
            <person name="Merkel B.J."/>
            <person name="Hornburger P."/>
            <person name="Mueller R.-W."/>
            <person name="Bruemmer F."/>
            <person name="Labrenz M."/>
            <person name="Spormann A.M."/>
            <person name="Op den Camp H."/>
            <person name="Overmann J."/>
            <person name="Amann R."/>
            <person name="Jetten M.S.M."/>
            <person name="Mascher T."/>
            <person name="Medema M.H."/>
            <person name="Devos D.P."/>
            <person name="Kaster A.-K."/>
            <person name="Ovreas L."/>
            <person name="Rohde M."/>
            <person name="Galperin M.Y."/>
            <person name="Jogler C."/>
        </authorList>
    </citation>
    <scope>NUCLEOTIDE SEQUENCE [LARGE SCALE GENOMIC DNA]</scope>
    <source>
        <strain evidence="2 3">Pla133</strain>
    </source>
</reference>
<evidence type="ECO:0000256" key="1">
    <source>
        <dbReference type="SAM" id="MobiDB-lite"/>
    </source>
</evidence>
<dbReference type="Proteomes" id="UP000316921">
    <property type="component" value="Chromosome"/>
</dbReference>
<evidence type="ECO:0000313" key="2">
    <source>
        <dbReference type="EMBL" id="QDU68062.1"/>
    </source>
</evidence>
<dbReference type="AlphaFoldDB" id="A0A518BM57"/>
<feature type="region of interest" description="Disordered" evidence="1">
    <location>
        <begin position="402"/>
        <end position="426"/>
    </location>
</feature>
<dbReference type="KEGG" id="pbap:Pla133_31540"/>
<keyword evidence="3" id="KW-1185">Reference proteome</keyword>
<gene>
    <name evidence="2" type="ORF">Pla133_31540</name>
</gene>